<dbReference type="InterPro" id="IPR038305">
    <property type="entry name" value="HeLo_sf"/>
</dbReference>
<evidence type="ECO:0000256" key="1">
    <source>
        <dbReference type="SAM" id="MobiDB-lite"/>
    </source>
</evidence>
<dbReference type="GeneID" id="29980522"/>
<dbReference type="Pfam" id="PF14479">
    <property type="entry name" value="HeLo"/>
    <property type="match status" value="1"/>
</dbReference>
<protein>
    <recommendedName>
        <fullName evidence="2">Prion-inhibition and propagation HeLo domain-containing protein</fullName>
    </recommendedName>
</protein>
<reference evidence="3 4" key="1">
    <citation type="journal article" date="2016" name="Genome Announc.">
        <title>Draft Whole-Genome Sequence of Trichoderma gamsii T6085, a Promising Biocontrol Agent of Fusarium Head Blight on Wheat.</title>
        <authorList>
            <person name="Baroncelli R."/>
            <person name="Zapparata A."/>
            <person name="Piaggeschi G."/>
            <person name="Sarrocco S."/>
            <person name="Vannacci G."/>
        </authorList>
    </citation>
    <scope>NUCLEOTIDE SEQUENCE [LARGE SCALE GENOMIC DNA]</scope>
    <source>
        <strain evidence="3 4">T6085</strain>
    </source>
</reference>
<gene>
    <name evidence="3" type="ORF">TGAM01_v202983</name>
</gene>
<evidence type="ECO:0000313" key="3">
    <source>
        <dbReference type="EMBL" id="PON28489.1"/>
    </source>
</evidence>
<feature type="domain" description="Prion-inhibition and propagation HeLo" evidence="2">
    <location>
        <begin position="8"/>
        <end position="216"/>
    </location>
</feature>
<organism evidence="3 4">
    <name type="scientific">Trichoderma gamsii</name>
    <dbReference type="NCBI Taxonomy" id="398673"/>
    <lineage>
        <taxon>Eukaryota</taxon>
        <taxon>Fungi</taxon>
        <taxon>Dikarya</taxon>
        <taxon>Ascomycota</taxon>
        <taxon>Pezizomycotina</taxon>
        <taxon>Sordariomycetes</taxon>
        <taxon>Hypocreomycetidae</taxon>
        <taxon>Hypocreales</taxon>
        <taxon>Hypocreaceae</taxon>
        <taxon>Trichoderma</taxon>
    </lineage>
</organism>
<comment type="caution">
    <text evidence="3">The sequence shown here is derived from an EMBL/GenBank/DDBJ whole genome shotgun (WGS) entry which is preliminary data.</text>
</comment>
<dbReference type="EMBL" id="JPDN02000007">
    <property type="protein sequence ID" value="PON28489.1"/>
    <property type="molecule type" value="Genomic_DNA"/>
</dbReference>
<proteinExistence type="predicted"/>
<evidence type="ECO:0000313" key="4">
    <source>
        <dbReference type="Proteomes" id="UP000054821"/>
    </source>
</evidence>
<feature type="region of interest" description="Disordered" evidence="1">
    <location>
        <begin position="64"/>
        <end position="85"/>
    </location>
</feature>
<dbReference type="InterPro" id="IPR029498">
    <property type="entry name" value="HeLo_dom"/>
</dbReference>
<dbReference type="STRING" id="398673.A0A2P4ZW30"/>
<name>A0A2P4ZW30_9HYPO</name>
<accession>A0A2P4ZW30</accession>
<keyword evidence="4" id="KW-1185">Reference proteome</keyword>
<dbReference type="Proteomes" id="UP000054821">
    <property type="component" value="Unassembled WGS sequence"/>
</dbReference>
<dbReference type="AlphaFoldDB" id="A0A2P4ZW30"/>
<dbReference type="RefSeq" id="XP_018666581.1">
    <property type="nucleotide sequence ID" value="XM_018800439.1"/>
</dbReference>
<sequence>MDASTNALAIFHFILDSFSLIQLAREFEDEFERYQIKLDIIQLRISRWGQVSGFLNDYDNNSTVPGSVDSGANKPSPAYDTGSMEDPTQYLAKETLIAIRDTVVKAKRDATRMRTELTPNISQPLETETLMPPDLKGMRNRMMRILHERRVQKNKVVVGIKWAFYKREHFNTFIADVSSLTDELEKYAPADSTERLQNISSEECKGLNKPNLEELRDTAEGCDPWLENAVEKALTLRRSAATYTIMQSYNTGMVTGVHHGRSDVKGISNGNNNTVNNHWARA</sequence>
<dbReference type="PANTHER" id="PTHR37542:SF3">
    <property type="entry name" value="PRION-INHIBITION AND PROPAGATION HELO DOMAIN-CONTAINING PROTEIN"/>
    <property type="match status" value="1"/>
</dbReference>
<dbReference type="PANTHER" id="PTHR37542">
    <property type="entry name" value="HELO DOMAIN-CONTAINING PROTEIN-RELATED"/>
    <property type="match status" value="1"/>
</dbReference>
<dbReference type="Gene3D" id="1.20.120.1020">
    <property type="entry name" value="Prion-inhibition and propagation, HeLo domain"/>
    <property type="match status" value="1"/>
</dbReference>
<evidence type="ECO:0000259" key="2">
    <source>
        <dbReference type="Pfam" id="PF14479"/>
    </source>
</evidence>